<protein>
    <recommendedName>
        <fullName evidence="4">CCHC-type domain-containing protein</fullName>
    </recommendedName>
</protein>
<gene>
    <name evidence="2" type="ORF">SO802_020146</name>
</gene>
<evidence type="ECO:0000256" key="1">
    <source>
        <dbReference type="SAM" id="MobiDB-lite"/>
    </source>
</evidence>
<feature type="compositionally biased region" description="Polar residues" evidence="1">
    <location>
        <begin position="312"/>
        <end position="326"/>
    </location>
</feature>
<evidence type="ECO:0000313" key="2">
    <source>
        <dbReference type="EMBL" id="KAK9995460.1"/>
    </source>
</evidence>
<dbReference type="EMBL" id="JAZDWU010000007">
    <property type="protein sequence ID" value="KAK9995460.1"/>
    <property type="molecule type" value="Genomic_DNA"/>
</dbReference>
<evidence type="ECO:0000313" key="3">
    <source>
        <dbReference type="Proteomes" id="UP001459277"/>
    </source>
</evidence>
<organism evidence="2 3">
    <name type="scientific">Lithocarpus litseifolius</name>
    <dbReference type="NCBI Taxonomy" id="425828"/>
    <lineage>
        <taxon>Eukaryota</taxon>
        <taxon>Viridiplantae</taxon>
        <taxon>Streptophyta</taxon>
        <taxon>Embryophyta</taxon>
        <taxon>Tracheophyta</taxon>
        <taxon>Spermatophyta</taxon>
        <taxon>Magnoliopsida</taxon>
        <taxon>eudicotyledons</taxon>
        <taxon>Gunneridae</taxon>
        <taxon>Pentapetalae</taxon>
        <taxon>rosids</taxon>
        <taxon>fabids</taxon>
        <taxon>Fagales</taxon>
        <taxon>Fagaceae</taxon>
        <taxon>Lithocarpus</taxon>
    </lineage>
</organism>
<accession>A0AAW2CGG8</accession>
<proteinExistence type="predicted"/>
<feature type="region of interest" description="Disordered" evidence="1">
    <location>
        <begin position="293"/>
        <end position="333"/>
    </location>
</feature>
<feature type="compositionally biased region" description="Low complexity" evidence="1">
    <location>
        <begin position="23"/>
        <end position="39"/>
    </location>
</feature>
<dbReference type="PANTHER" id="PTHR47481">
    <property type="match status" value="1"/>
</dbReference>
<keyword evidence="3" id="KW-1185">Reference proteome</keyword>
<name>A0AAW2CGG8_9ROSI</name>
<dbReference type="PANTHER" id="PTHR47481:SF31">
    <property type="entry name" value="OS01G0873500 PROTEIN"/>
    <property type="match status" value="1"/>
</dbReference>
<sequence>MSKVVVSSSSNRVDKAIDEYHDSTSYSGSSSNNSNSGNTMNEEYTSGVPGVPLEVFQEHLRTRVASGAGTSTSIPSSPPLDEVETIYSCAVGVYEAYLLGGLRLPLNAFARELLVRLGLGREVFGGDRPLTVNEFRFCYKLSEISQSVGFYQFKAKGTENRLIKSLVSSDRNWKIEFFFVSGFWVGNPIEVGRDTFTPYTRELVNLHHEDVYLRKIKVVRDKLLAVEVFLDDEELLHIAIKGLPKECNTFRSTIRTRSTQISFDELATMLNAEEESLNEGLEIKDPTFAMVSYNRGRGRNNNSIKGGRGRKSPSQSNQFAQSQGSGSRPERPTCQSCRKLGHFAINCYHCMDYAYQGKHPPTKLAALATTSNACIT</sequence>
<reference evidence="2 3" key="1">
    <citation type="submission" date="2024-01" db="EMBL/GenBank/DDBJ databases">
        <title>A telomere-to-telomere, gap-free genome of sweet tea (Lithocarpus litseifolius).</title>
        <authorList>
            <person name="Zhou J."/>
        </authorList>
    </citation>
    <scope>NUCLEOTIDE SEQUENCE [LARGE SCALE GENOMIC DNA]</scope>
    <source>
        <strain evidence="2">Zhou-2022a</strain>
        <tissue evidence="2">Leaf</tissue>
    </source>
</reference>
<dbReference type="AlphaFoldDB" id="A0AAW2CGG8"/>
<dbReference type="Proteomes" id="UP001459277">
    <property type="component" value="Unassembled WGS sequence"/>
</dbReference>
<evidence type="ECO:0008006" key="4">
    <source>
        <dbReference type="Google" id="ProtNLM"/>
    </source>
</evidence>
<feature type="region of interest" description="Disordered" evidence="1">
    <location>
        <begin position="19"/>
        <end position="44"/>
    </location>
</feature>
<comment type="caution">
    <text evidence="2">The sequence shown here is derived from an EMBL/GenBank/DDBJ whole genome shotgun (WGS) entry which is preliminary data.</text>
</comment>